<evidence type="ECO:0000313" key="1">
    <source>
        <dbReference type="EMBL" id="KAK1141701.1"/>
    </source>
</evidence>
<dbReference type="EMBL" id="JAOPJF010000060">
    <property type="protein sequence ID" value="KAK1141701.1"/>
    <property type="molecule type" value="Genomic_DNA"/>
</dbReference>
<sequence length="904" mass="99129">MVHPAQPGERLHELVSLPMAYGAALYGLDELARARQEKRMLVLSGAGLAGSAALRIALIKGAVPYVTIADESQVEVVEGSTSLPREWIILESSLASLQSLRFDVLFSSGWADSFVAREAWRFIGTLGRFIDCGWKDMLSHGVLDKLPMSRGAQYLASDMQGLYEFKPQVLSTLLAQAVDLYRHGQILALQPLTVRNIAELPSCVSSFSDDFGSDKTLVAHRESSHEVQFLPTSPSLRLRPDATYLLVGCLGGLGRSLTSWMFQKGARSFLFLSRSGTDSEQAAALTEQLEATGARVTVVRGDVSVRQDVEKAMKAAPVEQPIRGVIQAAMVLRDGIFSNMTYTDWTTSTKPKVNGTMNLHHALANLPLDFFVTTSSVSGILGTPGQSNYATGNTYLDALARHRRLRGSRSVSLILPMVLGVGVVAQNTELEISLKRKGMYGIDETALLQGFEVAILEQQENKDPNDPVVDHIVVGLDPTELRRAIDETGDTVDSFWMTDRRFNGVVQAMNAGSTSRSASAETILGTLRDANGITASEAMNIVAEAVMTKLSRMLLIEMEQIEHDGRSIASYGVDSMVGAELRNWTFKELEMDITYQQLLGASLSINRFRRALLRTLYDRLRDKSRVIEKCRAQDIQERDGKVHVLMADGSEQTGDLVRANEIIPHFISAAEKRSIVTSYNALIAMCPMQPGLGLSNMHCVSNDKFSFLILCQPDTIYFVAHCKLPGGRQSRTVLAGDSALKLTPNAAFGGATAMENAVDLANAIHRAVTAHLNKKPSDVEIRDALQGYEKSRRGRVKGIYLVSWVLTRLQAYDGWLNYIAERWILPCIGLDFVAKQVARTCSEAPKLDYVPIDEDNGTLGWKDNKPAAKRSEGVSVTLSMLFSSIPLLFGAAFVFYSVAFVLMA</sequence>
<organism evidence="1 2">
    <name type="scientific">Aspergillus melleus</name>
    <dbReference type="NCBI Taxonomy" id="138277"/>
    <lineage>
        <taxon>Eukaryota</taxon>
        <taxon>Fungi</taxon>
        <taxon>Dikarya</taxon>
        <taxon>Ascomycota</taxon>
        <taxon>Pezizomycotina</taxon>
        <taxon>Eurotiomycetes</taxon>
        <taxon>Eurotiomycetidae</taxon>
        <taxon>Eurotiales</taxon>
        <taxon>Aspergillaceae</taxon>
        <taxon>Aspergillus</taxon>
        <taxon>Aspergillus subgen. Circumdati</taxon>
    </lineage>
</organism>
<name>A0ACC3AV31_9EURO</name>
<gene>
    <name evidence="1" type="ORF">N8T08_008799</name>
</gene>
<proteinExistence type="predicted"/>
<reference evidence="1 2" key="1">
    <citation type="journal article" date="2023" name="ACS Omega">
        <title>Identification of the Neoaspergillic Acid Biosynthesis Gene Cluster by Establishing an In Vitro CRISPR-Ribonucleoprotein Genetic System in Aspergillus melleus.</title>
        <authorList>
            <person name="Yuan B."/>
            <person name="Grau M.F."/>
            <person name="Murata R.M."/>
            <person name="Torok T."/>
            <person name="Venkateswaran K."/>
            <person name="Stajich J.E."/>
            <person name="Wang C.C.C."/>
        </authorList>
    </citation>
    <scope>NUCLEOTIDE SEQUENCE [LARGE SCALE GENOMIC DNA]</scope>
    <source>
        <strain evidence="1 2">IMV 1140</strain>
    </source>
</reference>
<accession>A0ACC3AV31</accession>
<dbReference type="Proteomes" id="UP001177260">
    <property type="component" value="Unassembled WGS sequence"/>
</dbReference>
<protein>
    <submittedName>
        <fullName evidence="1">Uncharacterized protein</fullName>
    </submittedName>
</protein>
<comment type="caution">
    <text evidence="1">The sequence shown here is derived from an EMBL/GenBank/DDBJ whole genome shotgun (WGS) entry which is preliminary data.</text>
</comment>
<evidence type="ECO:0000313" key="2">
    <source>
        <dbReference type="Proteomes" id="UP001177260"/>
    </source>
</evidence>
<keyword evidence="2" id="KW-1185">Reference proteome</keyword>